<reference evidence="1" key="1">
    <citation type="journal article" date="2023" name="Insect Mol. Biol.">
        <title>Genome sequencing provides insights into the evolution of gene families encoding plant cell wall-degrading enzymes in longhorned beetles.</title>
        <authorList>
            <person name="Shin N.R."/>
            <person name="Okamura Y."/>
            <person name="Kirsch R."/>
            <person name="Pauchet Y."/>
        </authorList>
    </citation>
    <scope>NUCLEOTIDE SEQUENCE</scope>
    <source>
        <strain evidence="1">MMC_N1</strain>
    </source>
</reference>
<dbReference type="EMBL" id="JAPWTJ010000717">
    <property type="protein sequence ID" value="KAJ8976160.1"/>
    <property type="molecule type" value="Genomic_DNA"/>
</dbReference>
<name>A0ABQ9JF35_9CUCU</name>
<sequence length="214" mass="24198">MELVVIDGGDLNVDRAAGSQLVMDPNQMCKRARRSRGKMADICNNKPGLLKQIANGIALGQNECQYQFRCPHAFIYARVVKANANEPEREECIGTLPMLNKEASRPILYRDLSMSSGVWAIFLSSLPDYTLLLDLASYQIFSHFRILASFGLHLMNSINSGRQLRGIVFDSIGTFFRLSKTKIKWQPEFSSENYTDWCFSARFVHSCSVGQQEE</sequence>
<comment type="caution">
    <text evidence="1">The sequence shown here is derived from an EMBL/GenBank/DDBJ whole genome shotgun (WGS) entry which is preliminary data.</text>
</comment>
<keyword evidence="2" id="KW-1185">Reference proteome</keyword>
<protein>
    <submittedName>
        <fullName evidence="1">Uncharacterized protein</fullName>
    </submittedName>
</protein>
<proteinExistence type="predicted"/>
<gene>
    <name evidence="1" type="ORF">NQ317_008839</name>
</gene>
<dbReference type="Proteomes" id="UP001162164">
    <property type="component" value="Unassembled WGS sequence"/>
</dbReference>
<accession>A0ABQ9JF35</accession>
<evidence type="ECO:0000313" key="1">
    <source>
        <dbReference type="EMBL" id="KAJ8976160.1"/>
    </source>
</evidence>
<evidence type="ECO:0000313" key="2">
    <source>
        <dbReference type="Proteomes" id="UP001162164"/>
    </source>
</evidence>
<organism evidence="1 2">
    <name type="scientific">Molorchus minor</name>
    <dbReference type="NCBI Taxonomy" id="1323400"/>
    <lineage>
        <taxon>Eukaryota</taxon>
        <taxon>Metazoa</taxon>
        <taxon>Ecdysozoa</taxon>
        <taxon>Arthropoda</taxon>
        <taxon>Hexapoda</taxon>
        <taxon>Insecta</taxon>
        <taxon>Pterygota</taxon>
        <taxon>Neoptera</taxon>
        <taxon>Endopterygota</taxon>
        <taxon>Coleoptera</taxon>
        <taxon>Polyphaga</taxon>
        <taxon>Cucujiformia</taxon>
        <taxon>Chrysomeloidea</taxon>
        <taxon>Cerambycidae</taxon>
        <taxon>Lamiinae</taxon>
        <taxon>Monochamini</taxon>
        <taxon>Molorchus</taxon>
    </lineage>
</organism>